<feature type="compositionally biased region" description="Basic residues" evidence="1">
    <location>
        <begin position="75"/>
        <end position="91"/>
    </location>
</feature>
<feature type="compositionally biased region" description="Polar residues" evidence="1">
    <location>
        <begin position="1"/>
        <end position="20"/>
    </location>
</feature>
<sequence length="116" mass="12460">MSFPTTSQTHSVNPRSQSVAGTPPPQSRSKPPPPPVPIPAATVQPRLCAQTPFVPAEISSPLGRLRLPRAEVVRPSRRTNCARRPTPRARARTTATTPTPKRAEDAEDIGISSLIL</sequence>
<evidence type="ECO:0000256" key="1">
    <source>
        <dbReference type="SAM" id="MobiDB-lite"/>
    </source>
</evidence>
<protein>
    <submittedName>
        <fullName evidence="2">Uncharacterized protein</fullName>
    </submittedName>
</protein>
<gene>
    <name evidence="2" type="ORF">C2845_PM03G29550</name>
</gene>
<evidence type="ECO:0000313" key="3">
    <source>
        <dbReference type="Proteomes" id="UP000275267"/>
    </source>
</evidence>
<dbReference type="AlphaFoldDB" id="A0A3L6T7J7"/>
<reference evidence="3" key="1">
    <citation type="journal article" date="2019" name="Nat. Commun.">
        <title>The genome of broomcorn millet.</title>
        <authorList>
            <person name="Zou C."/>
            <person name="Miki D."/>
            <person name="Li D."/>
            <person name="Tang Q."/>
            <person name="Xiao L."/>
            <person name="Rajput S."/>
            <person name="Deng P."/>
            <person name="Jia W."/>
            <person name="Huang R."/>
            <person name="Zhang M."/>
            <person name="Sun Y."/>
            <person name="Hu J."/>
            <person name="Fu X."/>
            <person name="Schnable P.S."/>
            <person name="Li F."/>
            <person name="Zhang H."/>
            <person name="Feng B."/>
            <person name="Zhu X."/>
            <person name="Liu R."/>
            <person name="Schnable J.C."/>
            <person name="Zhu J.-K."/>
            <person name="Zhang H."/>
        </authorList>
    </citation>
    <scope>NUCLEOTIDE SEQUENCE [LARGE SCALE GENOMIC DNA]</scope>
</reference>
<comment type="caution">
    <text evidence="2">The sequence shown here is derived from an EMBL/GenBank/DDBJ whole genome shotgun (WGS) entry which is preliminary data.</text>
</comment>
<feature type="region of interest" description="Disordered" evidence="1">
    <location>
        <begin position="69"/>
        <end position="116"/>
    </location>
</feature>
<proteinExistence type="predicted"/>
<name>A0A3L6T7J7_PANMI</name>
<dbReference type="EMBL" id="PQIB02000002">
    <property type="protein sequence ID" value="RLN34184.1"/>
    <property type="molecule type" value="Genomic_DNA"/>
</dbReference>
<feature type="compositionally biased region" description="Pro residues" evidence="1">
    <location>
        <begin position="22"/>
        <end position="38"/>
    </location>
</feature>
<accession>A0A3L6T7J7</accession>
<keyword evidence="3" id="KW-1185">Reference proteome</keyword>
<dbReference type="Proteomes" id="UP000275267">
    <property type="component" value="Unassembled WGS sequence"/>
</dbReference>
<organism evidence="2 3">
    <name type="scientific">Panicum miliaceum</name>
    <name type="common">Proso millet</name>
    <name type="synonym">Broomcorn millet</name>
    <dbReference type="NCBI Taxonomy" id="4540"/>
    <lineage>
        <taxon>Eukaryota</taxon>
        <taxon>Viridiplantae</taxon>
        <taxon>Streptophyta</taxon>
        <taxon>Embryophyta</taxon>
        <taxon>Tracheophyta</taxon>
        <taxon>Spermatophyta</taxon>
        <taxon>Magnoliopsida</taxon>
        <taxon>Liliopsida</taxon>
        <taxon>Poales</taxon>
        <taxon>Poaceae</taxon>
        <taxon>PACMAD clade</taxon>
        <taxon>Panicoideae</taxon>
        <taxon>Panicodae</taxon>
        <taxon>Paniceae</taxon>
        <taxon>Panicinae</taxon>
        <taxon>Panicum</taxon>
        <taxon>Panicum sect. Panicum</taxon>
    </lineage>
</organism>
<feature type="region of interest" description="Disordered" evidence="1">
    <location>
        <begin position="1"/>
        <end position="44"/>
    </location>
</feature>
<evidence type="ECO:0000313" key="2">
    <source>
        <dbReference type="EMBL" id="RLN34184.1"/>
    </source>
</evidence>